<comment type="subcellular location">
    <subcellularLocation>
        <location evidence="2">Endoplasmic reticulum membrane</location>
    </subcellularLocation>
</comment>
<evidence type="ECO:0000256" key="12">
    <source>
        <dbReference type="ARBA" id="ARBA00047353"/>
    </source>
</evidence>
<evidence type="ECO:0000256" key="1">
    <source>
        <dbReference type="ARBA" id="ARBA00001946"/>
    </source>
</evidence>
<sequence>MVGLQALVQRVLRTLVWRTLHALLCPHCTLISALRVYPGTWSWIWRLPKPLANRGHPRRSACPHPQQHPHLHPALAAMRPGLRWRADGRTLQKLPVHLTLLIAELEHSFSDVASIVVWCVAAGISYVSVYDHQGIFKRNNSRLMEEILKRRQELSGLDCSRYSAELEESNDKDGLVLNCWSPVQVLSPEDGKADVVRAAQDFCQLVALQQRRATDLNVDVFEGLLRSQGFPDPDLVLKFGSVDSTLGFLPWQIRLAEIISLPSHLNLSYEDFFSALCLYAASEPRLGK</sequence>
<evidence type="ECO:0000256" key="10">
    <source>
        <dbReference type="ARBA" id="ARBA00022989"/>
    </source>
</evidence>
<accession>A0A8J6GDI9</accession>
<dbReference type="InterPro" id="IPR038887">
    <property type="entry name" value="Nus1/NgBR"/>
</dbReference>
<organism evidence="13 14">
    <name type="scientific">Microtus ochrogaster</name>
    <name type="common">Prairie vole</name>
    <dbReference type="NCBI Taxonomy" id="79684"/>
    <lineage>
        <taxon>Eukaryota</taxon>
        <taxon>Metazoa</taxon>
        <taxon>Chordata</taxon>
        <taxon>Craniata</taxon>
        <taxon>Vertebrata</taxon>
        <taxon>Euteleostomi</taxon>
        <taxon>Mammalia</taxon>
        <taxon>Eutheria</taxon>
        <taxon>Euarchontoglires</taxon>
        <taxon>Glires</taxon>
        <taxon>Rodentia</taxon>
        <taxon>Myomorpha</taxon>
        <taxon>Muroidea</taxon>
        <taxon>Cricetidae</taxon>
        <taxon>Arvicolinae</taxon>
        <taxon>Microtus</taxon>
    </lineage>
</organism>
<comment type="catalytic activity">
    <reaction evidence="12">
        <text>n isopentenyl diphosphate + (2E,6E)-farnesyl diphosphate = a di-trans,poly-cis-polyprenyl diphosphate + n diphosphate</text>
        <dbReference type="Rhea" id="RHEA:53008"/>
        <dbReference type="Rhea" id="RHEA-COMP:19494"/>
        <dbReference type="ChEBI" id="CHEBI:33019"/>
        <dbReference type="ChEBI" id="CHEBI:128769"/>
        <dbReference type="ChEBI" id="CHEBI:136960"/>
        <dbReference type="ChEBI" id="CHEBI:175763"/>
        <dbReference type="EC" id="2.5.1.87"/>
    </reaction>
</comment>
<name>A0A8J6GDI9_MICOH</name>
<keyword evidence="9" id="KW-0460">Magnesium</keyword>
<dbReference type="PANTHER" id="PTHR21528">
    <property type="entry name" value="DEHYDRODOLICHYL DIPHOSPHATE SYNTHASE COMPLEX SUBUNIT NUS1"/>
    <property type="match status" value="1"/>
</dbReference>
<evidence type="ECO:0000256" key="5">
    <source>
        <dbReference type="ARBA" id="ARBA00012596"/>
    </source>
</evidence>
<dbReference type="GO" id="GO:0045547">
    <property type="term" value="F:ditrans,polycis-polyprenyl diphosphate synthase [(2E,6E)-farnesyl diphosphate specific] activity"/>
    <property type="evidence" value="ECO:0007669"/>
    <property type="project" value="UniProtKB-EC"/>
</dbReference>
<dbReference type="SUPFAM" id="SSF64005">
    <property type="entry name" value="Undecaprenyl diphosphate synthase"/>
    <property type="match status" value="1"/>
</dbReference>
<dbReference type="GO" id="GO:0005789">
    <property type="term" value="C:endoplasmic reticulum membrane"/>
    <property type="evidence" value="ECO:0007669"/>
    <property type="project" value="UniProtKB-SubCell"/>
</dbReference>
<keyword evidence="10" id="KW-1133">Transmembrane helix</keyword>
<evidence type="ECO:0000256" key="11">
    <source>
        <dbReference type="ARBA" id="ARBA00023136"/>
    </source>
</evidence>
<dbReference type="UniPathway" id="UPA00378"/>
<gene>
    <name evidence="13" type="ORF">LTLLF_150525</name>
</gene>
<dbReference type="Gene3D" id="3.40.1180.10">
    <property type="entry name" value="Decaprenyl diphosphate synthase-like"/>
    <property type="match status" value="1"/>
</dbReference>
<dbReference type="GO" id="GO:1904423">
    <property type="term" value="C:dehydrodolichyl diphosphate synthase complex"/>
    <property type="evidence" value="ECO:0007669"/>
    <property type="project" value="InterPro"/>
</dbReference>
<keyword evidence="8" id="KW-0256">Endoplasmic reticulum</keyword>
<dbReference type="EC" id="2.5.1.87" evidence="5"/>
<proteinExistence type="inferred from homology"/>
<dbReference type="AlphaFoldDB" id="A0A8J6GDI9"/>
<evidence type="ECO:0000256" key="4">
    <source>
        <dbReference type="ARBA" id="ARBA00005432"/>
    </source>
</evidence>
<comment type="pathway">
    <text evidence="3">Protein modification; protein glycosylation.</text>
</comment>
<evidence type="ECO:0000256" key="2">
    <source>
        <dbReference type="ARBA" id="ARBA00004586"/>
    </source>
</evidence>
<dbReference type="PANTHER" id="PTHR21528:SF0">
    <property type="entry name" value="DEHYDRODOLICHYL DIPHOSPHATE SYNTHASE COMPLEX SUBUNIT NUS1"/>
    <property type="match status" value="1"/>
</dbReference>
<dbReference type="Proteomes" id="UP000710432">
    <property type="component" value="Unassembled WGS sequence"/>
</dbReference>
<evidence type="ECO:0000313" key="13">
    <source>
        <dbReference type="EMBL" id="KAH0511286.1"/>
    </source>
</evidence>
<evidence type="ECO:0000256" key="9">
    <source>
        <dbReference type="ARBA" id="ARBA00022842"/>
    </source>
</evidence>
<keyword evidence="6" id="KW-0808">Transferase</keyword>
<keyword evidence="11" id="KW-0472">Membrane</keyword>
<evidence type="ECO:0000256" key="7">
    <source>
        <dbReference type="ARBA" id="ARBA00022692"/>
    </source>
</evidence>
<evidence type="ECO:0000256" key="3">
    <source>
        <dbReference type="ARBA" id="ARBA00004922"/>
    </source>
</evidence>
<dbReference type="EMBL" id="JAATJU010022217">
    <property type="protein sequence ID" value="KAH0511286.1"/>
    <property type="molecule type" value="Genomic_DNA"/>
</dbReference>
<comment type="cofactor">
    <cofactor evidence="1">
        <name>Mg(2+)</name>
        <dbReference type="ChEBI" id="CHEBI:18420"/>
    </cofactor>
</comment>
<evidence type="ECO:0000256" key="8">
    <source>
        <dbReference type="ARBA" id="ARBA00022824"/>
    </source>
</evidence>
<keyword evidence="7" id="KW-0812">Transmembrane</keyword>
<evidence type="ECO:0000256" key="6">
    <source>
        <dbReference type="ARBA" id="ARBA00022679"/>
    </source>
</evidence>
<protein>
    <recommendedName>
        <fullName evidence="5">ditrans,polycis-polyprenyl diphosphate synthase [(2E,6E)-farnesyldiphosphate specific]</fullName>
        <ecNumber evidence="5">2.5.1.87</ecNumber>
    </recommendedName>
</protein>
<evidence type="ECO:0000313" key="14">
    <source>
        <dbReference type="Proteomes" id="UP000710432"/>
    </source>
</evidence>
<comment type="similarity">
    <text evidence="4">Belongs to the UPP synthase family.</text>
</comment>
<reference evidence="13" key="1">
    <citation type="submission" date="2020-03" db="EMBL/GenBank/DDBJ databases">
        <title>Studies in the Genomics of Life Span.</title>
        <authorList>
            <person name="Glass D."/>
        </authorList>
    </citation>
    <scope>NUCLEOTIDE SEQUENCE</scope>
    <source>
        <strain evidence="13">LTLLF</strain>
        <tissue evidence="13">Muscle</tissue>
    </source>
</reference>
<dbReference type="InterPro" id="IPR036424">
    <property type="entry name" value="UPP_synth-like_sf"/>
</dbReference>
<comment type="caution">
    <text evidence="13">The sequence shown here is derived from an EMBL/GenBank/DDBJ whole genome shotgun (WGS) entry which is preliminary data.</text>
</comment>